<dbReference type="EMBL" id="FOXA01000005">
    <property type="protein sequence ID" value="SFP36775.1"/>
    <property type="molecule type" value="Genomic_DNA"/>
</dbReference>
<dbReference type="Gene3D" id="3.50.50.60">
    <property type="entry name" value="FAD/NAD(P)-binding domain"/>
    <property type="match status" value="1"/>
</dbReference>
<dbReference type="Gene3D" id="1.10.405.20">
    <property type="match status" value="1"/>
</dbReference>
<reference evidence="3 4" key="1">
    <citation type="submission" date="2016-10" db="EMBL/GenBank/DDBJ databases">
        <authorList>
            <person name="de Groot N.N."/>
        </authorList>
    </citation>
    <scope>NUCLEOTIDE SEQUENCE [LARGE SCALE GENOMIC DNA]</scope>
    <source>
        <strain evidence="3 4">DSM 19547</strain>
    </source>
</reference>
<feature type="transmembrane region" description="Helical" evidence="1">
    <location>
        <begin position="12"/>
        <end position="30"/>
    </location>
</feature>
<evidence type="ECO:0000313" key="3">
    <source>
        <dbReference type="EMBL" id="SFP36775.1"/>
    </source>
</evidence>
<dbReference type="SUPFAM" id="SSF51905">
    <property type="entry name" value="FAD/NAD(P)-binding domain"/>
    <property type="match status" value="1"/>
</dbReference>
<proteinExistence type="predicted"/>
<accession>A0A1I5PS14</accession>
<keyword evidence="1" id="KW-1133">Transmembrane helix</keyword>
<dbReference type="PANTHER" id="PTHR42923:SF17">
    <property type="entry name" value="AMINE OXIDASE DOMAIN-CONTAINING PROTEIN"/>
    <property type="match status" value="1"/>
</dbReference>
<dbReference type="GO" id="GO:0016491">
    <property type="term" value="F:oxidoreductase activity"/>
    <property type="evidence" value="ECO:0007669"/>
    <property type="project" value="InterPro"/>
</dbReference>
<organism evidence="3 4">
    <name type="scientific">Tranquillimonas alkanivorans</name>
    <dbReference type="NCBI Taxonomy" id="441119"/>
    <lineage>
        <taxon>Bacteria</taxon>
        <taxon>Pseudomonadati</taxon>
        <taxon>Pseudomonadota</taxon>
        <taxon>Alphaproteobacteria</taxon>
        <taxon>Rhodobacterales</taxon>
        <taxon>Roseobacteraceae</taxon>
        <taxon>Tranquillimonas</taxon>
    </lineage>
</organism>
<evidence type="ECO:0000313" key="4">
    <source>
        <dbReference type="Proteomes" id="UP000199356"/>
    </source>
</evidence>
<name>A0A1I5PS14_9RHOB</name>
<keyword evidence="4" id="KW-1185">Reference proteome</keyword>
<dbReference type="PANTHER" id="PTHR42923">
    <property type="entry name" value="PROTOPORPHYRINOGEN OXIDASE"/>
    <property type="match status" value="1"/>
</dbReference>
<keyword evidence="1" id="KW-0472">Membrane</keyword>
<dbReference type="Proteomes" id="UP000199356">
    <property type="component" value="Unassembled WGS sequence"/>
</dbReference>
<protein>
    <recommendedName>
        <fullName evidence="2">Amine oxidase domain-containing protein</fullName>
    </recommendedName>
</protein>
<evidence type="ECO:0000256" key="1">
    <source>
        <dbReference type="SAM" id="Phobius"/>
    </source>
</evidence>
<dbReference type="OrthoDB" id="20837at2"/>
<dbReference type="AlphaFoldDB" id="A0A1I5PS14"/>
<keyword evidence="1" id="KW-0812">Transmembrane</keyword>
<dbReference type="InterPro" id="IPR036188">
    <property type="entry name" value="FAD/NAD-bd_sf"/>
</dbReference>
<feature type="domain" description="Amine oxidase" evidence="2">
    <location>
        <begin position="20"/>
        <end position="273"/>
    </location>
</feature>
<dbReference type="Pfam" id="PF01593">
    <property type="entry name" value="Amino_oxidase"/>
    <property type="match status" value="1"/>
</dbReference>
<dbReference type="InterPro" id="IPR002937">
    <property type="entry name" value="Amino_oxidase"/>
</dbReference>
<gene>
    <name evidence="3" type="ORF">SAMN04488047_105224</name>
</gene>
<dbReference type="InterPro" id="IPR050464">
    <property type="entry name" value="Zeta_carotene_desat/Oxidored"/>
</dbReference>
<dbReference type="STRING" id="441119.SAMN04488047_105224"/>
<evidence type="ECO:0000259" key="2">
    <source>
        <dbReference type="Pfam" id="PF01593"/>
    </source>
</evidence>
<dbReference type="RefSeq" id="WP_093420558.1">
    <property type="nucleotide sequence ID" value="NZ_FOXA01000005.1"/>
</dbReference>
<sequence length="432" mass="47845">MPQGTGRAGRRRIAVVGGGISGLAAAYMLADRHDVVLYESEPRLGGHARTVLAGRRGDQPVDTGFIVFNRVNYPRLVNLFEDLEVPVAESDMSFAASIDGGRLEFGLRDLRAVFAQKRNLCDPRFWSMLRDVLRFNARALAAADGPDLTIGDLLDRLGTGAWFRDYYLLPLAAAIWSTPAERILDFPAQALVRFFDNHALLHHTGQHRWYTVRGGSAEYVRRLQAALVAKGVALRLAAPVATVAREPRSVRLRVRGAEAESFDQVVFATHADDTLRLLSDVTGVERAALTAVRYQGNRAVLHADPSVMPVRRGAWASWNYAAPGRGPASEVELTYWMNSLQPIPQDDPLFVTLNPRRRIDPALIYDETEFRHPVYDREALAAQDTVRAINGMHRTWFCGAWMGNGFHEDGVAAAAETVSALERARPQTLAVR</sequence>